<dbReference type="Proteomes" id="UP001060085">
    <property type="component" value="Linkage Group LG05"/>
</dbReference>
<name>A0ACC0ARZ5_CATRO</name>
<evidence type="ECO:0000313" key="2">
    <source>
        <dbReference type="Proteomes" id="UP001060085"/>
    </source>
</evidence>
<keyword evidence="2" id="KW-1185">Reference proteome</keyword>
<sequence>MKANTYLIITRYLRSSTSDRRPYVTLACEYGCAIKSRMKSRVDDEEEEVHIKMRGPYETKNHDHAQAARLTEEQLIQNEQFAKSHVPPCNMLRFFREQNVGCAVSVQKIFNVVAKMKKNRMQGRNTVEELLCLSTQRSYTVFYRNCEDNIALSDIVVVHPTSIAHYQYCNTLRSKHLA</sequence>
<reference evidence="2" key="1">
    <citation type="journal article" date="2023" name="Nat. Plants">
        <title>Single-cell RNA sequencing provides a high-resolution roadmap for understanding the multicellular compartmentation of specialized metabolism.</title>
        <authorList>
            <person name="Sun S."/>
            <person name="Shen X."/>
            <person name="Li Y."/>
            <person name="Li Y."/>
            <person name="Wang S."/>
            <person name="Li R."/>
            <person name="Zhang H."/>
            <person name="Shen G."/>
            <person name="Guo B."/>
            <person name="Wei J."/>
            <person name="Xu J."/>
            <person name="St-Pierre B."/>
            <person name="Chen S."/>
            <person name="Sun C."/>
        </authorList>
    </citation>
    <scope>NUCLEOTIDE SEQUENCE [LARGE SCALE GENOMIC DNA]</scope>
</reference>
<protein>
    <submittedName>
        <fullName evidence="1">Uncharacterized protein</fullName>
    </submittedName>
</protein>
<dbReference type="EMBL" id="CM044705">
    <property type="protein sequence ID" value="KAI5662213.1"/>
    <property type="molecule type" value="Genomic_DNA"/>
</dbReference>
<evidence type="ECO:0000313" key="1">
    <source>
        <dbReference type="EMBL" id="KAI5662213.1"/>
    </source>
</evidence>
<comment type="caution">
    <text evidence="1">The sequence shown here is derived from an EMBL/GenBank/DDBJ whole genome shotgun (WGS) entry which is preliminary data.</text>
</comment>
<proteinExistence type="predicted"/>
<organism evidence="1 2">
    <name type="scientific">Catharanthus roseus</name>
    <name type="common">Madagascar periwinkle</name>
    <name type="synonym">Vinca rosea</name>
    <dbReference type="NCBI Taxonomy" id="4058"/>
    <lineage>
        <taxon>Eukaryota</taxon>
        <taxon>Viridiplantae</taxon>
        <taxon>Streptophyta</taxon>
        <taxon>Embryophyta</taxon>
        <taxon>Tracheophyta</taxon>
        <taxon>Spermatophyta</taxon>
        <taxon>Magnoliopsida</taxon>
        <taxon>eudicotyledons</taxon>
        <taxon>Gunneridae</taxon>
        <taxon>Pentapetalae</taxon>
        <taxon>asterids</taxon>
        <taxon>lamiids</taxon>
        <taxon>Gentianales</taxon>
        <taxon>Apocynaceae</taxon>
        <taxon>Rauvolfioideae</taxon>
        <taxon>Vinceae</taxon>
        <taxon>Catharanthinae</taxon>
        <taxon>Catharanthus</taxon>
    </lineage>
</organism>
<accession>A0ACC0ARZ5</accession>
<gene>
    <name evidence="1" type="ORF">M9H77_21536</name>
</gene>